<proteinExistence type="predicted"/>
<comment type="caution">
    <text evidence="2">The sequence shown here is derived from an EMBL/GenBank/DDBJ whole genome shotgun (WGS) entry which is preliminary data.</text>
</comment>
<protein>
    <recommendedName>
        <fullName evidence="1">N-acetyltransferase domain-containing protein</fullName>
    </recommendedName>
</protein>
<dbReference type="PROSITE" id="PS51186">
    <property type="entry name" value="GNAT"/>
    <property type="match status" value="1"/>
</dbReference>
<organism evidence="2 3">
    <name type="scientific">Fodinicola feengrottensis</name>
    <dbReference type="NCBI Taxonomy" id="435914"/>
    <lineage>
        <taxon>Bacteria</taxon>
        <taxon>Bacillati</taxon>
        <taxon>Actinomycetota</taxon>
        <taxon>Actinomycetes</taxon>
        <taxon>Mycobacteriales</taxon>
        <taxon>Fodinicola</taxon>
    </lineage>
</organism>
<evidence type="ECO:0000313" key="3">
    <source>
        <dbReference type="Proteomes" id="UP001500618"/>
    </source>
</evidence>
<evidence type="ECO:0000259" key="1">
    <source>
        <dbReference type="PROSITE" id="PS51186"/>
    </source>
</evidence>
<dbReference type="SUPFAM" id="SSF55729">
    <property type="entry name" value="Acyl-CoA N-acyltransferases (Nat)"/>
    <property type="match status" value="1"/>
</dbReference>
<dbReference type="PANTHER" id="PTHR43441:SF6">
    <property type="entry name" value="N-ACETYLTRANSFERASE DOMAIN-CONTAINING PROTEIN"/>
    <property type="match status" value="1"/>
</dbReference>
<dbReference type="Pfam" id="PF13302">
    <property type="entry name" value="Acetyltransf_3"/>
    <property type="match status" value="1"/>
</dbReference>
<dbReference type="CDD" id="cd04301">
    <property type="entry name" value="NAT_SF"/>
    <property type="match status" value="1"/>
</dbReference>
<dbReference type="Gene3D" id="3.40.630.30">
    <property type="match status" value="1"/>
</dbReference>
<dbReference type="InterPro" id="IPR016181">
    <property type="entry name" value="Acyl_CoA_acyltransferase"/>
</dbReference>
<dbReference type="EMBL" id="BAAANY010000008">
    <property type="protein sequence ID" value="GAA1670475.1"/>
    <property type="molecule type" value="Genomic_DNA"/>
</dbReference>
<keyword evidence="3" id="KW-1185">Reference proteome</keyword>
<dbReference type="InterPro" id="IPR051908">
    <property type="entry name" value="Ribosomal_N-acetyltransferase"/>
</dbReference>
<name>A0ABN2GFM2_9ACTN</name>
<accession>A0ABN2GFM2</accession>
<feature type="domain" description="N-acetyltransferase" evidence="1">
    <location>
        <begin position="5"/>
        <end position="161"/>
    </location>
</feature>
<dbReference type="RefSeq" id="WP_344309173.1">
    <property type="nucleotide sequence ID" value="NZ_BAAANY010000008.1"/>
</dbReference>
<dbReference type="PANTHER" id="PTHR43441">
    <property type="entry name" value="RIBOSOMAL-PROTEIN-SERINE ACETYLTRANSFERASE"/>
    <property type="match status" value="1"/>
</dbReference>
<reference evidence="2 3" key="1">
    <citation type="journal article" date="2019" name="Int. J. Syst. Evol. Microbiol.">
        <title>The Global Catalogue of Microorganisms (GCM) 10K type strain sequencing project: providing services to taxonomists for standard genome sequencing and annotation.</title>
        <authorList>
            <consortium name="The Broad Institute Genomics Platform"/>
            <consortium name="The Broad Institute Genome Sequencing Center for Infectious Disease"/>
            <person name="Wu L."/>
            <person name="Ma J."/>
        </authorList>
    </citation>
    <scope>NUCLEOTIDE SEQUENCE [LARGE SCALE GENOMIC DNA]</scope>
    <source>
        <strain evidence="2 3">JCM 14718</strain>
    </source>
</reference>
<evidence type="ECO:0000313" key="2">
    <source>
        <dbReference type="EMBL" id="GAA1670475.1"/>
    </source>
</evidence>
<dbReference type="InterPro" id="IPR000182">
    <property type="entry name" value="GNAT_dom"/>
</dbReference>
<dbReference type="Proteomes" id="UP001500618">
    <property type="component" value="Unassembled WGS sequence"/>
</dbReference>
<gene>
    <name evidence="2" type="ORF">GCM10009765_19880</name>
</gene>
<sequence>MTTRLVLHPMTIDEAQQVLAQMPDADARWAPGYPADGERNAALRYLTTCEEIGDPRPFGTYEIRRREDGQAIGGLGFHGAADERGVVTIGYGLIPSVRGMGYATEALRELLRFAAAHGVTAVEGDTTHDNLGSQRVMEAVGMRLVEENEKLRFYRWNRNDT</sequence>